<feature type="region of interest" description="Disordered" evidence="1">
    <location>
        <begin position="1"/>
        <end position="43"/>
    </location>
</feature>
<name>A0AAD1ST95_PELCU</name>
<feature type="compositionally biased region" description="Basic and acidic residues" evidence="1">
    <location>
        <begin position="12"/>
        <end position="29"/>
    </location>
</feature>
<evidence type="ECO:0000313" key="2">
    <source>
        <dbReference type="EMBL" id="CAH2310743.1"/>
    </source>
</evidence>
<accession>A0AAD1ST95</accession>
<evidence type="ECO:0000313" key="3">
    <source>
        <dbReference type="Proteomes" id="UP001295444"/>
    </source>
</evidence>
<reference evidence="2" key="1">
    <citation type="submission" date="2022-03" db="EMBL/GenBank/DDBJ databases">
        <authorList>
            <person name="Alioto T."/>
            <person name="Alioto T."/>
            <person name="Gomez Garrido J."/>
        </authorList>
    </citation>
    <scope>NUCLEOTIDE SEQUENCE</scope>
</reference>
<dbReference type="AlphaFoldDB" id="A0AAD1ST95"/>
<proteinExistence type="predicted"/>
<organism evidence="2 3">
    <name type="scientific">Pelobates cultripes</name>
    <name type="common">Western spadefoot toad</name>
    <dbReference type="NCBI Taxonomy" id="61616"/>
    <lineage>
        <taxon>Eukaryota</taxon>
        <taxon>Metazoa</taxon>
        <taxon>Chordata</taxon>
        <taxon>Craniata</taxon>
        <taxon>Vertebrata</taxon>
        <taxon>Euteleostomi</taxon>
        <taxon>Amphibia</taxon>
        <taxon>Batrachia</taxon>
        <taxon>Anura</taxon>
        <taxon>Pelobatoidea</taxon>
        <taxon>Pelobatidae</taxon>
        <taxon>Pelobates</taxon>
    </lineage>
</organism>
<dbReference type="EMBL" id="OW240919">
    <property type="protein sequence ID" value="CAH2310743.1"/>
    <property type="molecule type" value="Genomic_DNA"/>
</dbReference>
<protein>
    <submittedName>
        <fullName evidence="2">Uncharacterized protein</fullName>
    </submittedName>
</protein>
<dbReference type="Proteomes" id="UP001295444">
    <property type="component" value="Chromosome 08"/>
</dbReference>
<sequence>MVPLSDGLSRTSSKDSYQEKQRVRPEGRTPRSTPKPVNKPPVTVDTLQSLLDELRFNITADIGQFHEKIKGLSARLHNTEQNTATHETRIAALEQQLDS</sequence>
<feature type="compositionally biased region" description="Low complexity" evidence="1">
    <location>
        <begin position="34"/>
        <end position="43"/>
    </location>
</feature>
<gene>
    <name evidence="2" type="ORF">PECUL_23A025773</name>
</gene>
<evidence type="ECO:0000256" key="1">
    <source>
        <dbReference type="SAM" id="MobiDB-lite"/>
    </source>
</evidence>
<keyword evidence="3" id="KW-1185">Reference proteome</keyword>